<dbReference type="PANTHER" id="PTHR24028:SF236">
    <property type="entry name" value="PROTOCADHERIN GAMMA-C3"/>
    <property type="match status" value="1"/>
</dbReference>
<keyword evidence="5" id="KW-0130">Cell adhesion</keyword>
<keyword evidence="4 9" id="KW-0106">Calcium</keyword>
<evidence type="ECO:0000256" key="10">
    <source>
        <dbReference type="SAM" id="Phobius"/>
    </source>
</evidence>
<proteinExistence type="predicted"/>
<evidence type="ECO:0000256" key="8">
    <source>
        <dbReference type="ARBA" id="ARBA00023180"/>
    </source>
</evidence>
<dbReference type="InterPro" id="IPR013164">
    <property type="entry name" value="Cadherin_N"/>
</dbReference>
<name>A0A4W4DUC0_ELEEL</name>
<reference evidence="13" key="2">
    <citation type="journal article" date="2017" name="Sci. Adv.">
        <title>A tail of two voltages: Proteomic comparison of the three electric organs of the electric eel.</title>
        <authorList>
            <person name="Traeger L.L."/>
            <person name="Sabat G."/>
            <person name="Barrett-Wilt G.A."/>
            <person name="Wells G.B."/>
            <person name="Sussman M.R."/>
        </authorList>
    </citation>
    <scope>NUCLEOTIDE SEQUENCE [LARGE SCALE GENOMIC DNA]</scope>
</reference>
<dbReference type="InterPro" id="IPR002126">
    <property type="entry name" value="Cadherin-like_dom"/>
</dbReference>
<keyword evidence="6 10" id="KW-1133">Transmembrane helix</keyword>
<dbReference type="SUPFAM" id="SSF49313">
    <property type="entry name" value="Cadherin-like"/>
    <property type="match status" value="2"/>
</dbReference>
<dbReference type="InterPro" id="IPR015919">
    <property type="entry name" value="Cadherin-like_sf"/>
</dbReference>
<gene>
    <name evidence="12" type="primary">LGALSL</name>
</gene>
<reference evidence="12" key="3">
    <citation type="submission" date="2020-05" db="EMBL/GenBank/DDBJ databases">
        <title>Electrophorus electricus (electric eel) genome, fEleEle1, primary haplotype.</title>
        <authorList>
            <person name="Myers G."/>
            <person name="Meyer A."/>
            <person name="Fedrigo O."/>
            <person name="Formenti G."/>
            <person name="Rhie A."/>
            <person name="Tracey A."/>
            <person name="Sims Y."/>
            <person name="Jarvis E.D."/>
        </authorList>
    </citation>
    <scope>NUCLEOTIDE SEQUENCE [LARGE SCALE GENOMIC DNA]</scope>
</reference>
<evidence type="ECO:0000313" key="13">
    <source>
        <dbReference type="Proteomes" id="UP000314983"/>
    </source>
</evidence>
<evidence type="ECO:0000256" key="7">
    <source>
        <dbReference type="ARBA" id="ARBA00023136"/>
    </source>
</evidence>
<dbReference type="PROSITE" id="PS50268">
    <property type="entry name" value="CADHERIN_2"/>
    <property type="match status" value="1"/>
</dbReference>
<evidence type="ECO:0000313" key="12">
    <source>
        <dbReference type="Ensembl" id="ENSEEEP00000002388.2"/>
    </source>
</evidence>
<reference evidence="12" key="4">
    <citation type="submission" date="2025-08" db="UniProtKB">
        <authorList>
            <consortium name="Ensembl"/>
        </authorList>
    </citation>
    <scope>IDENTIFICATION</scope>
</reference>
<reference evidence="12" key="5">
    <citation type="submission" date="2025-09" db="UniProtKB">
        <authorList>
            <consortium name="Ensembl"/>
        </authorList>
    </citation>
    <scope>IDENTIFICATION</scope>
</reference>
<dbReference type="GO" id="GO:0007156">
    <property type="term" value="P:homophilic cell adhesion via plasma membrane adhesion molecules"/>
    <property type="evidence" value="ECO:0007669"/>
    <property type="project" value="InterPro"/>
</dbReference>
<dbReference type="FunFam" id="2.60.40.60:FF:000006">
    <property type="entry name" value="Protocadherin alpha 2"/>
    <property type="match status" value="1"/>
</dbReference>
<keyword evidence="7 10" id="KW-0472">Membrane</keyword>
<feature type="transmembrane region" description="Helical" evidence="10">
    <location>
        <begin position="7"/>
        <end position="27"/>
    </location>
</feature>
<dbReference type="Ensembl" id="ENSEEET00000002429.2">
    <property type="protein sequence ID" value="ENSEEEP00000002388.2"/>
    <property type="gene ID" value="ENSEEEG00000001401.2"/>
</dbReference>
<organism evidence="12 13">
    <name type="scientific">Electrophorus electricus</name>
    <name type="common">Electric eel</name>
    <name type="synonym">Gymnotus electricus</name>
    <dbReference type="NCBI Taxonomy" id="8005"/>
    <lineage>
        <taxon>Eukaryota</taxon>
        <taxon>Metazoa</taxon>
        <taxon>Chordata</taxon>
        <taxon>Craniata</taxon>
        <taxon>Vertebrata</taxon>
        <taxon>Euteleostomi</taxon>
        <taxon>Actinopterygii</taxon>
        <taxon>Neopterygii</taxon>
        <taxon>Teleostei</taxon>
        <taxon>Ostariophysi</taxon>
        <taxon>Gymnotiformes</taxon>
        <taxon>Gymnotoidei</taxon>
        <taxon>Gymnotidae</taxon>
        <taxon>Electrophorus</taxon>
    </lineage>
</organism>
<dbReference type="GO" id="GO:0005509">
    <property type="term" value="F:calcium ion binding"/>
    <property type="evidence" value="ECO:0007669"/>
    <property type="project" value="UniProtKB-UniRule"/>
</dbReference>
<accession>A0A4W4DUC0</accession>
<feature type="domain" description="Cadherin" evidence="11">
    <location>
        <begin position="28"/>
        <end position="134"/>
    </location>
</feature>
<dbReference type="InterPro" id="IPR050174">
    <property type="entry name" value="Protocadherin/Cadherin-CA"/>
</dbReference>
<dbReference type="GO" id="GO:0005886">
    <property type="term" value="C:plasma membrane"/>
    <property type="evidence" value="ECO:0007669"/>
    <property type="project" value="InterPro"/>
</dbReference>
<dbReference type="PANTHER" id="PTHR24028">
    <property type="entry name" value="CADHERIN-87A"/>
    <property type="match status" value="1"/>
</dbReference>
<evidence type="ECO:0000256" key="3">
    <source>
        <dbReference type="ARBA" id="ARBA00022737"/>
    </source>
</evidence>
<dbReference type="Pfam" id="PF08266">
    <property type="entry name" value="Cadherin_2"/>
    <property type="match status" value="1"/>
</dbReference>
<reference evidence="13" key="1">
    <citation type="journal article" date="2014" name="Science">
        <title>Nonhuman genetics. Genomic basis for the convergent evolution of electric organs.</title>
        <authorList>
            <person name="Gallant J.R."/>
            <person name="Traeger L.L."/>
            <person name="Volkening J.D."/>
            <person name="Moffett H."/>
            <person name="Chen P.H."/>
            <person name="Novina C.D."/>
            <person name="Phillips G.N.Jr."/>
            <person name="Anand R."/>
            <person name="Wells G.B."/>
            <person name="Pinch M."/>
            <person name="Guth R."/>
            <person name="Unguez G.A."/>
            <person name="Albert J.S."/>
            <person name="Zakon H.H."/>
            <person name="Samanta M.P."/>
            <person name="Sussman M.R."/>
        </authorList>
    </citation>
    <scope>NUCLEOTIDE SEQUENCE [LARGE SCALE GENOMIC DNA]</scope>
</reference>
<evidence type="ECO:0000256" key="4">
    <source>
        <dbReference type="ARBA" id="ARBA00022837"/>
    </source>
</evidence>
<evidence type="ECO:0000256" key="5">
    <source>
        <dbReference type="ARBA" id="ARBA00022889"/>
    </source>
</evidence>
<dbReference type="InterPro" id="IPR020894">
    <property type="entry name" value="Cadherin_CS"/>
</dbReference>
<dbReference type="GO" id="GO:0009653">
    <property type="term" value="P:anatomical structure morphogenesis"/>
    <property type="evidence" value="ECO:0007669"/>
    <property type="project" value="UniProtKB-ARBA"/>
</dbReference>
<keyword evidence="8" id="KW-0325">Glycoprotein</keyword>
<evidence type="ECO:0000256" key="6">
    <source>
        <dbReference type="ARBA" id="ARBA00022989"/>
    </source>
</evidence>
<dbReference type="PRINTS" id="PR00205">
    <property type="entry name" value="CADHERIN"/>
</dbReference>
<keyword evidence="13" id="KW-1185">Reference proteome</keyword>
<keyword evidence="2 10" id="KW-0812">Transmembrane</keyword>
<evidence type="ECO:0000259" key="11">
    <source>
        <dbReference type="PROSITE" id="PS50268"/>
    </source>
</evidence>
<comment type="subcellular location">
    <subcellularLocation>
        <location evidence="1">Membrane</location>
        <topology evidence="1">Single-pass membrane protein</topology>
    </subcellularLocation>
</comment>
<evidence type="ECO:0000256" key="1">
    <source>
        <dbReference type="ARBA" id="ARBA00004167"/>
    </source>
</evidence>
<dbReference type="Gene3D" id="2.60.40.60">
    <property type="entry name" value="Cadherins"/>
    <property type="match status" value="1"/>
</dbReference>
<sequence>GDERAALYKAVFWHELWVVYFVVLWIITEAQPRCTIPEELKDGSVVGNIVKDLGIGVSEISDHKLQIASESIKQYFSLDLENGEVVVREIIDREDLCGQSTSCVLPLQIMTEDPLQFYHVEVEIQDINDNSPRFHAGTNNIDLPESTLPGAKFLLEPAQDQDPCFFSHIFCLC</sequence>
<dbReference type="OMA" id="DRIPCSC"/>
<protein>
    <recommendedName>
        <fullName evidence="11">Cadherin domain-containing protein</fullName>
    </recommendedName>
</protein>
<dbReference type="GeneTree" id="ENSGT00940000164983"/>
<dbReference type="PROSITE" id="PS00232">
    <property type="entry name" value="CADHERIN_1"/>
    <property type="match status" value="1"/>
</dbReference>
<dbReference type="Proteomes" id="UP000314983">
    <property type="component" value="Chromosome 17"/>
</dbReference>
<dbReference type="AlphaFoldDB" id="A0A4W4DUC0"/>
<dbReference type="CDD" id="cd11304">
    <property type="entry name" value="Cadherin_repeat"/>
    <property type="match status" value="1"/>
</dbReference>
<keyword evidence="3" id="KW-0677">Repeat</keyword>
<evidence type="ECO:0000256" key="2">
    <source>
        <dbReference type="ARBA" id="ARBA00022692"/>
    </source>
</evidence>
<evidence type="ECO:0000256" key="9">
    <source>
        <dbReference type="PROSITE-ProRule" id="PRU00043"/>
    </source>
</evidence>